<dbReference type="PATRIC" id="fig|997296.3.peg.3451"/>
<proteinExistence type="predicted"/>
<protein>
    <submittedName>
        <fullName evidence="1">Uncharacterized protein</fullName>
    </submittedName>
</protein>
<evidence type="ECO:0000313" key="1">
    <source>
        <dbReference type="EMBL" id="EIJ79154.1"/>
    </source>
</evidence>
<dbReference type="RefSeq" id="WP_004438625.1">
    <property type="nucleotide sequence ID" value="NZ_AFEU01000003.1"/>
</dbReference>
<dbReference type="AlphaFoldDB" id="I3DY33"/>
<gene>
    <name evidence="1" type="ORF">PB1_16394</name>
</gene>
<sequence>MNYALTVLKAEKARLEHELFESIKFNNSLFAHKKIVEYGPENVIAFNYQVIERQIAELKKAIKCLEETE</sequence>
<dbReference type="STRING" id="997296.PB1_16394"/>
<dbReference type="EMBL" id="AFEU01000003">
    <property type="protein sequence ID" value="EIJ79154.1"/>
    <property type="molecule type" value="Genomic_DNA"/>
</dbReference>
<organism evidence="1 2">
    <name type="scientific">Bacillus methanolicus PB1</name>
    <dbReference type="NCBI Taxonomy" id="997296"/>
    <lineage>
        <taxon>Bacteria</taxon>
        <taxon>Bacillati</taxon>
        <taxon>Bacillota</taxon>
        <taxon>Bacilli</taxon>
        <taxon>Bacillales</taxon>
        <taxon>Bacillaceae</taxon>
        <taxon>Bacillus</taxon>
    </lineage>
</organism>
<evidence type="ECO:0000313" key="2">
    <source>
        <dbReference type="Proteomes" id="UP000010523"/>
    </source>
</evidence>
<name>I3DY33_BACMT</name>
<keyword evidence="2" id="KW-1185">Reference proteome</keyword>
<accession>I3DY33</accession>
<dbReference type="Proteomes" id="UP000010523">
    <property type="component" value="Unassembled WGS sequence"/>
</dbReference>
<comment type="caution">
    <text evidence="1">The sequence shown here is derived from an EMBL/GenBank/DDBJ whole genome shotgun (WGS) entry which is preliminary data.</text>
</comment>
<reference evidence="1 2" key="1">
    <citation type="journal article" date="2012" name="Appl. Environ. Microbiol.">
        <title>Genome Sequence of Thermotolerant Bacillus methanolicus: Features and Regulation Related to Methylotrophy and Production of L-Lysine and L-Glutamate from Methanol.</title>
        <authorList>
            <person name="Heggeset T.M."/>
            <person name="Krog A."/>
            <person name="Balzer S."/>
            <person name="Wentzel A."/>
            <person name="Ellingsen T.E."/>
            <person name="Brautaset T."/>
        </authorList>
    </citation>
    <scope>NUCLEOTIDE SEQUENCE [LARGE SCALE GENOMIC DNA]</scope>
    <source>
        <strain evidence="1 2">PB1</strain>
    </source>
</reference>